<dbReference type="InterPro" id="IPR013106">
    <property type="entry name" value="Ig_V-set"/>
</dbReference>
<keyword evidence="8" id="KW-0106">Calcium</keyword>
<comment type="subcellular location">
    <subcellularLocation>
        <location evidence="1">Secreted</location>
        <location evidence="1">Extracellular space</location>
        <location evidence="1">Extracellular matrix</location>
    </subcellularLocation>
</comment>
<keyword evidence="11" id="KW-0325">Glycoprotein</keyword>
<keyword evidence="4 15" id="KW-0245">EGF-like domain</keyword>
<dbReference type="PANTHER" id="PTHR22804:SF24">
    <property type="entry name" value="NEUROCAN CORE PROTEIN"/>
    <property type="match status" value="1"/>
</dbReference>
<dbReference type="PROSITE" id="PS00022">
    <property type="entry name" value="EGF_1"/>
    <property type="match status" value="2"/>
</dbReference>
<evidence type="ECO:0000256" key="14">
    <source>
        <dbReference type="ARBA" id="ARBA00038272"/>
    </source>
</evidence>
<dbReference type="SUPFAM" id="SSF56436">
    <property type="entry name" value="C-type lectin-like"/>
    <property type="match status" value="3"/>
</dbReference>
<dbReference type="InterPro" id="IPR018378">
    <property type="entry name" value="C-type_lectin_CS"/>
</dbReference>
<evidence type="ECO:0000256" key="8">
    <source>
        <dbReference type="ARBA" id="ARBA00022837"/>
    </source>
</evidence>
<reference evidence="24" key="2">
    <citation type="journal article" date="2017" name="Sci. Adv.">
        <title>A tail of two voltages: Proteomic comparison of the three electric organs of the electric eel.</title>
        <authorList>
            <person name="Traeger L.L."/>
            <person name="Sabat G."/>
            <person name="Barrett-Wilt G.A."/>
            <person name="Wells G.B."/>
            <person name="Sussman M.R."/>
        </authorList>
    </citation>
    <scope>NUCLEOTIDE SEQUENCE [LARGE SCALE GENOMIC DNA]</scope>
</reference>
<evidence type="ECO:0000256" key="6">
    <source>
        <dbReference type="ARBA" id="ARBA00022729"/>
    </source>
</evidence>
<keyword evidence="6" id="KW-0732">Signal</keyword>
<feature type="disulfide bond" evidence="15">
    <location>
        <begin position="800"/>
        <end position="809"/>
    </location>
</feature>
<keyword evidence="13" id="KW-0393">Immunoglobulin domain</keyword>
<comment type="caution">
    <text evidence="15">Lacks conserved residue(s) required for the propagation of feature annotation.</text>
</comment>
<evidence type="ECO:0000259" key="21">
    <source>
        <dbReference type="PROSITE" id="PS50923"/>
    </source>
</evidence>
<dbReference type="PRINTS" id="PR01265">
    <property type="entry name" value="LINKMODULE"/>
</dbReference>
<dbReference type="AlphaFoldDB" id="A0A4W4HIZ3"/>
<evidence type="ECO:0000259" key="20">
    <source>
        <dbReference type="PROSITE" id="PS50041"/>
    </source>
</evidence>
<dbReference type="Pfam" id="PF00084">
    <property type="entry name" value="Sushi"/>
    <property type="match status" value="1"/>
</dbReference>
<dbReference type="FunFam" id="2.10.70.10:FF:000003">
    <property type="entry name" value="Versican core protein"/>
    <property type="match status" value="1"/>
</dbReference>
<sequence>SLSLSLSWLSEAETLAVMRRVTHTSVREPLAGSVLLPCVYTLPPGPSQQGGTPRVSWSLRRGEAETAVLLAVDGAVRVHRAYAGRVSLPGFSADGLNASLALTQLRTNDSGTFHCQVALGDIYEQDTVVLEVTGAVFHYAVPTERYSLSFAEARRACEQNSARMASPEQLWAAFHSGTDSCSAGWLSDQTVRYPVQKPELGCYGHVEYSRGVRNYGKRDPSDLFDVYCFASDMRGEVFPSSAAGTLTLSKAAAHCASLGSQLATVGQLHLAWRSGLDHCVPGWLADGSVRYPVNKPRPECGNGEAGVRTLSSTELGNGTTLFGAYCSSWFSQRSRPELSVPQPSNWTGLVDLDKEAAIAAESLESSAEYVTVHLRAGDASLDWSEQVNSLTDSRQDDSKTHSPTSTAAPPETPTSTPNSRKSSIQDIMSSLWKPWNYLKVHEEEGHGTTNSPATTVTTVTTDLDASSLTEATSPESGEVLSSTLSGDPPSDGDKLTVSPRLDVSTVPPSALILAVTEEGPGTATAVATEGWAAVVTEALQQEAMSFDLGREAEVSPGSSVAPPTEAEDENGKGTGAPEGAVKESRRLEAEGSSWAYTDLMEDVPKAPAVAAMAGLPSSPPTSTDGLAAATTRRVEESTAMEGRREIQFKWKNGLQQPGQDNQETTAMAAIPPASPAYEMDGLSHDMPASASPSVAETGRVPPTATDEDQLSSFGSLLLGNSESNHSEAIRSNGSHVLEADDRCSCLHGGTCLPDGEGFRCFCPQGYTGESCEIDVDDCMSNPCENGGTCIDKVDSFICLCLPSYSGDMCEKDTEGCEHGWKKFHGHCYRLFPRRHTWEDAEKDCREHSSHLSSVTSPVEQDFLNGLGHENVWIGLNDRTVEEDFQWTDSVDLVYENWRENQPDNFFAGGEDCVVMISREAGRWNDVPCNYNLAYICKKGTVMCSTPPAVDNAYLVGRRRSHYDIHSVVRYQCADGFFQRHVPTARCRPNGTWERPKIICAKSRRSHRYRRQHHRSRHEHRRHRRHGAGHRGRD</sequence>
<dbReference type="PROSITE" id="PS50026">
    <property type="entry name" value="EGF_3"/>
    <property type="match status" value="2"/>
</dbReference>
<dbReference type="InterPro" id="IPR001304">
    <property type="entry name" value="C-type_lectin-like"/>
</dbReference>
<dbReference type="PROSITE" id="PS50041">
    <property type="entry name" value="C_TYPE_LECTIN_2"/>
    <property type="match status" value="1"/>
</dbReference>
<organism evidence="23 24">
    <name type="scientific">Electrophorus electricus</name>
    <name type="common">Electric eel</name>
    <name type="synonym">Gymnotus electricus</name>
    <dbReference type="NCBI Taxonomy" id="8005"/>
    <lineage>
        <taxon>Eukaryota</taxon>
        <taxon>Metazoa</taxon>
        <taxon>Chordata</taxon>
        <taxon>Craniata</taxon>
        <taxon>Vertebrata</taxon>
        <taxon>Euteleostomi</taxon>
        <taxon>Actinopterygii</taxon>
        <taxon>Neopterygii</taxon>
        <taxon>Teleostei</taxon>
        <taxon>Ostariophysi</taxon>
        <taxon>Gymnotiformes</taxon>
        <taxon>Gymnotoidei</taxon>
        <taxon>Gymnotidae</taxon>
        <taxon>Electrophorus</taxon>
    </lineage>
</organism>
<feature type="domain" description="C-type lectin" evidence="20">
    <location>
        <begin position="823"/>
        <end position="937"/>
    </location>
</feature>
<reference evidence="23" key="3">
    <citation type="submission" date="2020-05" db="EMBL/GenBank/DDBJ databases">
        <title>Electrophorus electricus (electric eel) genome, fEleEle1, primary haplotype.</title>
        <authorList>
            <person name="Myers G."/>
            <person name="Meyer A."/>
            <person name="Fedrigo O."/>
            <person name="Formenti G."/>
            <person name="Rhie A."/>
            <person name="Tracey A."/>
            <person name="Sims Y."/>
            <person name="Jarvis E.D."/>
        </authorList>
    </citation>
    <scope>NUCLEOTIDE SEQUENCE [LARGE SCALE GENOMIC DNA]</scope>
</reference>
<dbReference type="SMART" id="SM00179">
    <property type="entry name" value="EGF_CA"/>
    <property type="match status" value="2"/>
</dbReference>
<evidence type="ECO:0000313" key="24">
    <source>
        <dbReference type="Proteomes" id="UP000314983"/>
    </source>
</evidence>
<dbReference type="PROSITE" id="PS50963">
    <property type="entry name" value="LINK_2"/>
    <property type="match status" value="2"/>
</dbReference>
<dbReference type="PROSITE" id="PS01241">
    <property type="entry name" value="LINK_1"/>
    <property type="match status" value="1"/>
</dbReference>
<dbReference type="Pfam" id="PF00008">
    <property type="entry name" value="EGF"/>
    <property type="match status" value="2"/>
</dbReference>
<keyword evidence="3" id="KW-0272">Extracellular matrix</keyword>
<dbReference type="PANTHER" id="PTHR22804">
    <property type="entry name" value="AGGRECAN/VERSICAN PROTEOGLYCAN"/>
    <property type="match status" value="1"/>
</dbReference>
<evidence type="ECO:0000313" key="23">
    <source>
        <dbReference type="Ensembl" id="ENSEEEP00000048692.2"/>
    </source>
</evidence>
<gene>
    <name evidence="23" type="primary">BCAN</name>
</gene>
<dbReference type="SUPFAM" id="SSF57535">
    <property type="entry name" value="Complement control module/SCR domain"/>
    <property type="match status" value="1"/>
</dbReference>
<dbReference type="OMA" id="FFQRHVP"/>
<evidence type="ECO:0000256" key="2">
    <source>
        <dbReference type="ARBA" id="ARBA00022525"/>
    </source>
</evidence>
<dbReference type="Pfam" id="PF07686">
    <property type="entry name" value="V-set"/>
    <property type="match status" value="1"/>
</dbReference>
<feature type="region of interest" description="Disordered" evidence="18">
    <location>
        <begin position="1003"/>
        <end position="1033"/>
    </location>
</feature>
<dbReference type="GO" id="GO:0005509">
    <property type="term" value="F:calcium ion binding"/>
    <property type="evidence" value="ECO:0007669"/>
    <property type="project" value="InterPro"/>
</dbReference>
<feature type="disulfide bond" evidence="15">
    <location>
        <begin position="762"/>
        <end position="771"/>
    </location>
</feature>
<dbReference type="STRING" id="8005.ENSEEEP00000048692"/>
<dbReference type="CDD" id="cd00033">
    <property type="entry name" value="CCP"/>
    <property type="match status" value="1"/>
</dbReference>
<dbReference type="PROSITE" id="PS00615">
    <property type="entry name" value="C_TYPE_LECTIN_1"/>
    <property type="match status" value="1"/>
</dbReference>
<evidence type="ECO:0000256" key="1">
    <source>
        <dbReference type="ARBA" id="ARBA00004498"/>
    </source>
</evidence>
<dbReference type="PROSITE" id="PS01186">
    <property type="entry name" value="EGF_2"/>
    <property type="match status" value="1"/>
</dbReference>
<evidence type="ECO:0000256" key="15">
    <source>
        <dbReference type="PROSITE-ProRule" id="PRU00076"/>
    </source>
</evidence>
<feature type="disulfide bond" evidence="17">
    <location>
        <begin position="181"/>
        <end position="202"/>
    </location>
</feature>
<feature type="region of interest" description="Disordered" evidence="18">
    <location>
        <begin position="550"/>
        <end position="589"/>
    </location>
</feature>
<dbReference type="Ensembl" id="ENSEEET00000049224.2">
    <property type="protein sequence ID" value="ENSEEEP00000048692.2"/>
    <property type="gene ID" value="ENSEEEG00000022908.2"/>
</dbReference>
<dbReference type="SUPFAM" id="SSF48726">
    <property type="entry name" value="Immunoglobulin"/>
    <property type="match status" value="1"/>
</dbReference>
<keyword evidence="7" id="KW-0677">Repeat</keyword>
<evidence type="ECO:0000256" key="11">
    <source>
        <dbReference type="ARBA" id="ARBA00023180"/>
    </source>
</evidence>
<dbReference type="SMART" id="SM00034">
    <property type="entry name" value="CLECT"/>
    <property type="match status" value="1"/>
</dbReference>
<evidence type="ECO:0000256" key="3">
    <source>
        <dbReference type="ARBA" id="ARBA00022530"/>
    </source>
</evidence>
<dbReference type="GO" id="GO:0002052">
    <property type="term" value="P:positive regulation of neuroblast proliferation"/>
    <property type="evidence" value="ECO:0007669"/>
    <property type="project" value="TreeGrafter"/>
</dbReference>
<dbReference type="InterPro" id="IPR000538">
    <property type="entry name" value="Link_dom"/>
</dbReference>
<dbReference type="Gene3D" id="2.60.40.10">
    <property type="entry name" value="Immunoglobulins"/>
    <property type="match status" value="1"/>
</dbReference>
<evidence type="ECO:0000259" key="22">
    <source>
        <dbReference type="PROSITE" id="PS50963"/>
    </source>
</evidence>
<keyword evidence="2" id="KW-0964">Secreted</keyword>
<feature type="disulfide bond" evidence="17">
    <location>
        <begin position="279"/>
        <end position="300"/>
    </location>
</feature>
<evidence type="ECO:0000256" key="9">
    <source>
        <dbReference type="ARBA" id="ARBA00022974"/>
    </source>
</evidence>
<evidence type="ECO:0008006" key="25">
    <source>
        <dbReference type="Google" id="ProtNLM"/>
    </source>
</evidence>
<dbReference type="InterPro" id="IPR013783">
    <property type="entry name" value="Ig-like_fold"/>
</dbReference>
<dbReference type="InterPro" id="IPR016186">
    <property type="entry name" value="C-type_lectin-like/link_sf"/>
</dbReference>
<dbReference type="InterPro" id="IPR000152">
    <property type="entry name" value="EGF-type_Asp/Asn_hydroxyl_site"/>
</dbReference>
<evidence type="ECO:0000259" key="19">
    <source>
        <dbReference type="PROSITE" id="PS50026"/>
    </source>
</evidence>
<dbReference type="GO" id="GO:0005540">
    <property type="term" value="F:hyaluronic acid binding"/>
    <property type="evidence" value="ECO:0007669"/>
    <property type="project" value="UniProtKB-KW"/>
</dbReference>
<dbReference type="GO" id="GO:0072534">
    <property type="term" value="C:perineuronal net"/>
    <property type="evidence" value="ECO:0007669"/>
    <property type="project" value="TreeGrafter"/>
</dbReference>
<dbReference type="FunFam" id="3.10.100.10:FF:000003">
    <property type="entry name" value="Versican core protein"/>
    <property type="match status" value="1"/>
</dbReference>
<feature type="domain" description="Link" evidence="22">
    <location>
        <begin position="135"/>
        <end position="230"/>
    </location>
</feature>
<evidence type="ECO:0000256" key="17">
    <source>
        <dbReference type="PROSITE-ProRule" id="PRU00323"/>
    </source>
</evidence>
<keyword evidence="10 15" id="KW-1015">Disulfide bond</keyword>
<keyword evidence="9" id="KW-0654">Proteoglycan</keyword>
<dbReference type="GO" id="GO:0007417">
    <property type="term" value="P:central nervous system development"/>
    <property type="evidence" value="ECO:0007669"/>
    <property type="project" value="TreeGrafter"/>
</dbReference>
<evidence type="ECO:0000256" key="18">
    <source>
        <dbReference type="SAM" id="MobiDB-lite"/>
    </source>
</evidence>
<dbReference type="Pfam" id="PF00059">
    <property type="entry name" value="Lectin_C"/>
    <property type="match status" value="1"/>
</dbReference>
<feature type="compositionally biased region" description="Low complexity" evidence="18">
    <location>
        <begin position="401"/>
        <end position="419"/>
    </location>
</feature>
<evidence type="ECO:0000256" key="4">
    <source>
        <dbReference type="ARBA" id="ARBA00022536"/>
    </source>
</evidence>
<dbReference type="SMART" id="SM00032">
    <property type="entry name" value="CCP"/>
    <property type="match status" value="1"/>
</dbReference>
<evidence type="ECO:0000256" key="7">
    <source>
        <dbReference type="ARBA" id="ARBA00022737"/>
    </source>
</evidence>
<dbReference type="GeneTree" id="ENSGT00940000158649"/>
<dbReference type="PROSITE" id="PS50923">
    <property type="entry name" value="SUSHI"/>
    <property type="match status" value="1"/>
</dbReference>
<dbReference type="SUPFAM" id="SSF57196">
    <property type="entry name" value="EGF/Laminin"/>
    <property type="match status" value="1"/>
</dbReference>
<dbReference type="InterPro" id="IPR050691">
    <property type="entry name" value="Hyaluronan_bind_Proteoglycan"/>
</dbReference>
<dbReference type="SMART" id="SM00406">
    <property type="entry name" value="IGv"/>
    <property type="match status" value="1"/>
</dbReference>
<feature type="compositionally biased region" description="Basic and acidic residues" evidence="18">
    <location>
        <begin position="580"/>
        <end position="589"/>
    </location>
</feature>
<feature type="domain" description="EGF-like" evidence="19">
    <location>
        <begin position="774"/>
        <end position="810"/>
    </location>
</feature>
<dbReference type="FunFam" id="3.10.100.10:FF:000002">
    <property type="entry name" value="Hyaluronan proteoglycan link protein 1"/>
    <property type="match status" value="1"/>
</dbReference>
<feature type="compositionally biased region" description="Polar residues" evidence="18">
    <location>
        <begin position="470"/>
        <end position="485"/>
    </location>
</feature>
<dbReference type="FunFam" id="2.10.25.10:FF:000006">
    <property type="entry name" value="Versican core protein-like isoform 1"/>
    <property type="match status" value="1"/>
</dbReference>
<evidence type="ECO:0000256" key="16">
    <source>
        <dbReference type="PROSITE-ProRule" id="PRU00302"/>
    </source>
</evidence>
<dbReference type="Gene3D" id="3.10.100.10">
    <property type="entry name" value="Mannose-Binding Protein A, subunit A"/>
    <property type="match status" value="3"/>
</dbReference>
<dbReference type="InterPro" id="IPR000436">
    <property type="entry name" value="Sushi_SCR_CCP_dom"/>
</dbReference>
<dbReference type="SMART" id="SM00445">
    <property type="entry name" value="LINK"/>
    <property type="match status" value="2"/>
</dbReference>
<feature type="disulfide bond" evidence="16">
    <location>
        <begin position="943"/>
        <end position="986"/>
    </location>
</feature>
<dbReference type="PROSITE" id="PS00010">
    <property type="entry name" value="ASX_HYDROXYL"/>
    <property type="match status" value="1"/>
</dbReference>
<feature type="domain" description="Link" evidence="22">
    <location>
        <begin position="233"/>
        <end position="328"/>
    </location>
</feature>
<reference evidence="23" key="4">
    <citation type="submission" date="2025-08" db="UniProtKB">
        <authorList>
            <consortium name="Ensembl"/>
        </authorList>
    </citation>
    <scope>IDENTIFICATION</scope>
</reference>
<dbReference type="SMART" id="SM00409">
    <property type="entry name" value="IG"/>
    <property type="match status" value="1"/>
</dbReference>
<evidence type="ECO:0000256" key="13">
    <source>
        <dbReference type="ARBA" id="ARBA00023319"/>
    </source>
</evidence>
<dbReference type="InterPro" id="IPR001881">
    <property type="entry name" value="EGF-like_Ca-bd_dom"/>
</dbReference>
<dbReference type="GO" id="GO:0001501">
    <property type="term" value="P:skeletal system development"/>
    <property type="evidence" value="ECO:0007669"/>
    <property type="project" value="TreeGrafter"/>
</dbReference>
<name>A0A4W4HIZ3_ELEEL</name>
<dbReference type="Pfam" id="PF00193">
    <property type="entry name" value="Xlink"/>
    <property type="match status" value="2"/>
</dbReference>
<dbReference type="InterPro" id="IPR035976">
    <property type="entry name" value="Sushi/SCR/CCP_sf"/>
</dbReference>
<feature type="region of interest" description="Disordered" evidence="18">
    <location>
        <begin position="385"/>
        <end position="424"/>
    </location>
</feature>
<dbReference type="InterPro" id="IPR018097">
    <property type="entry name" value="EGF_Ca-bd_CS"/>
</dbReference>
<proteinExistence type="inferred from homology"/>
<dbReference type="InterPro" id="IPR003599">
    <property type="entry name" value="Ig_sub"/>
</dbReference>
<dbReference type="SMART" id="SM00181">
    <property type="entry name" value="EGF"/>
    <property type="match status" value="2"/>
</dbReference>
<dbReference type="Gene3D" id="2.10.25.10">
    <property type="entry name" value="Laminin"/>
    <property type="match status" value="2"/>
</dbReference>
<dbReference type="GO" id="GO:0007155">
    <property type="term" value="P:cell adhesion"/>
    <property type="evidence" value="ECO:0007669"/>
    <property type="project" value="InterPro"/>
</dbReference>
<dbReference type="GO" id="GO:0045202">
    <property type="term" value="C:synapse"/>
    <property type="evidence" value="ECO:0007669"/>
    <property type="project" value="TreeGrafter"/>
</dbReference>
<feature type="disulfide bond" evidence="16">
    <location>
        <begin position="972"/>
        <end position="999"/>
    </location>
</feature>
<feature type="region of interest" description="Disordered" evidence="18">
    <location>
        <begin position="468"/>
        <end position="501"/>
    </location>
</feature>
<dbReference type="Proteomes" id="UP000314983">
    <property type="component" value="Chromosome 7"/>
</dbReference>
<dbReference type="GO" id="GO:0010001">
    <property type="term" value="P:glial cell differentiation"/>
    <property type="evidence" value="ECO:0007669"/>
    <property type="project" value="TreeGrafter"/>
</dbReference>
<dbReference type="CDD" id="cd00054">
    <property type="entry name" value="EGF_CA"/>
    <property type="match status" value="2"/>
</dbReference>
<dbReference type="InterPro" id="IPR036179">
    <property type="entry name" value="Ig-like_dom_sf"/>
</dbReference>
<dbReference type="InterPro" id="IPR016187">
    <property type="entry name" value="CTDL_fold"/>
</dbReference>
<dbReference type="GO" id="GO:0005615">
    <property type="term" value="C:extracellular space"/>
    <property type="evidence" value="ECO:0007669"/>
    <property type="project" value="TreeGrafter"/>
</dbReference>
<keyword evidence="12" id="KW-0373">Hyaluronic acid</keyword>
<dbReference type="PROSITE" id="PS01187">
    <property type="entry name" value="EGF_CA"/>
    <property type="match status" value="1"/>
</dbReference>
<dbReference type="InterPro" id="IPR000742">
    <property type="entry name" value="EGF"/>
</dbReference>
<reference evidence="24" key="1">
    <citation type="journal article" date="2014" name="Science">
        <title>Nonhuman genetics. Genomic basis for the convergent evolution of electric organs.</title>
        <authorList>
            <person name="Gallant J.R."/>
            <person name="Traeger L.L."/>
            <person name="Volkening J.D."/>
            <person name="Moffett H."/>
            <person name="Chen P.H."/>
            <person name="Novina C.D."/>
            <person name="Phillips G.N.Jr."/>
            <person name="Anand R."/>
            <person name="Wells G.B."/>
            <person name="Pinch M."/>
            <person name="Guth R."/>
            <person name="Unguez G.A."/>
            <person name="Albert J.S."/>
            <person name="Zakon H.H."/>
            <person name="Samanta M.P."/>
            <person name="Sussman M.R."/>
        </authorList>
    </citation>
    <scope>NUCLEOTIDE SEQUENCE [LARGE SCALE GENOMIC DNA]</scope>
</reference>
<accession>A0A4W4HIZ3</accession>
<protein>
    <recommendedName>
        <fullName evidence="25">Neurocan</fullName>
    </recommendedName>
</protein>
<dbReference type="CDD" id="cd03517">
    <property type="entry name" value="Link_domain_CSPGs_modules_1_3"/>
    <property type="match status" value="1"/>
</dbReference>
<keyword evidence="5 16" id="KW-0768">Sushi</keyword>
<dbReference type="Gene3D" id="2.10.70.10">
    <property type="entry name" value="Complement Module, domain 1"/>
    <property type="match status" value="1"/>
</dbReference>
<feature type="domain" description="EGF-like" evidence="19">
    <location>
        <begin position="739"/>
        <end position="772"/>
    </location>
</feature>
<evidence type="ECO:0000256" key="10">
    <source>
        <dbReference type="ARBA" id="ARBA00023157"/>
    </source>
</evidence>
<evidence type="ECO:0000256" key="5">
    <source>
        <dbReference type="ARBA" id="ARBA00022659"/>
    </source>
</evidence>
<evidence type="ECO:0000256" key="12">
    <source>
        <dbReference type="ARBA" id="ARBA00023290"/>
    </source>
</evidence>
<keyword evidence="24" id="KW-1185">Reference proteome</keyword>
<feature type="domain" description="Sushi" evidence="21">
    <location>
        <begin position="941"/>
        <end position="1001"/>
    </location>
</feature>
<reference evidence="23" key="5">
    <citation type="submission" date="2025-09" db="UniProtKB">
        <authorList>
            <consortium name="Ensembl"/>
        </authorList>
    </citation>
    <scope>IDENTIFICATION</scope>
</reference>
<dbReference type="FunFam" id="3.10.100.10:FF:000001">
    <property type="entry name" value="Hyaluronan proteoglycan link protein 1"/>
    <property type="match status" value="1"/>
</dbReference>
<comment type="similarity">
    <text evidence="14">Belongs to the HAPLN family.</text>
</comment>